<sequence length="77" mass="8568">MSDYDKNRKWKSPEGELNELNASEVLNIKPIPNKDNSEDDASSGASFLKTADGDEITGLPKGLAMRRNIREVMDETN</sequence>
<feature type="region of interest" description="Disordered" evidence="1">
    <location>
        <begin position="29"/>
        <end position="57"/>
    </location>
</feature>
<protein>
    <submittedName>
        <fullName evidence="2">Uncharacterized protein</fullName>
    </submittedName>
</protein>
<name>A0AAV8X2A3_9CUCU</name>
<reference evidence="2" key="1">
    <citation type="journal article" date="2023" name="Insect Mol. Biol.">
        <title>Genome sequencing provides insights into the evolution of gene families encoding plant cell wall-degrading enzymes in longhorned beetles.</title>
        <authorList>
            <person name="Shin N.R."/>
            <person name="Okamura Y."/>
            <person name="Kirsch R."/>
            <person name="Pauchet Y."/>
        </authorList>
    </citation>
    <scope>NUCLEOTIDE SEQUENCE</scope>
    <source>
        <strain evidence="2">AMC_N1</strain>
    </source>
</reference>
<dbReference type="AlphaFoldDB" id="A0AAV8X2A3"/>
<keyword evidence="3" id="KW-1185">Reference proteome</keyword>
<proteinExistence type="predicted"/>
<organism evidence="2 3">
    <name type="scientific">Aromia moschata</name>
    <dbReference type="NCBI Taxonomy" id="1265417"/>
    <lineage>
        <taxon>Eukaryota</taxon>
        <taxon>Metazoa</taxon>
        <taxon>Ecdysozoa</taxon>
        <taxon>Arthropoda</taxon>
        <taxon>Hexapoda</taxon>
        <taxon>Insecta</taxon>
        <taxon>Pterygota</taxon>
        <taxon>Neoptera</taxon>
        <taxon>Endopterygota</taxon>
        <taxon>Coleoptera</taxon>
        <taxon>Polyphaga</taxon>
        <taxon>Cucujiformia</taxon>
        <taxon>Chrysomeloidea</taxon>
        <taxon>Cerambycidae</taxon>
        <taxon>Cerambycinae</taxon>
        <taxon>Callichromatini</taxon>
        <taxon>Aromia</taxon>
    </lineage>
</organism>
<dbReference type="Proteomes" id="UP001162162">
    <property type="component" value="Unassembled WGS sequence"/>
</dbReference>
<evidence type="ECO:0000313" key="2">
    <source>
        <dbReference type="EMBL" id="KAJ8932670.1"/>
    </source>
</evidence>
<comment type="caution">
    <text evidence="2">The sequence shown here is derived from an EMBL/GenBank/DDBJ whole genome shotgun (WGS) entry which is preliminary data.</text>
</comment>
<dbReference type="EMBL" id="JAPWTK010001392">
    <property type="protein sequence ID" value="KAJ8932670.1"/>
    <property type="molecule type" value="Genomic_DNA"/>
</dbReference>
<evidence type="ECO:0000313" key="3">
    <source>
        <dbReference type="Proteomes" id="UP001162162"/>
    </source>
</evidence>
<accession>A0AAV8X2A3</accession>
<gene>
    <name evidence="2" type="ORF">NQ318_021209</name>
</gene>
<evidence type="ECO:0000256" key="1">
    <source>
        <dbReference type="SAM" id="MobiDB-lite"/>
    </source>
</evidence>